<dbReference type="AlphaFoldDB" id="A0A365YBV4"/>
<evidence type="ECO:0000313" key="6">
    <source>
        <dbReference type="Proteomes" id="UP000252167"/>
    </source>
</evidence>
<keyword evidence="6" id="KW-1185">Reference proteome</keyword>
<dbReference type="InterPro" id="IPR017871">
    <property type="entry name" value="ABC_transporter-like_CS"/>
</dbReference>
<evidence type="ECO:0000256" key="3">
    <source>
        <dbReference type="ARBA" id="ARBA00022840"/>
    </source>
</evidence>
<dbReference type="InterPro" id="IPR003439">
    <property type="entry name" value="ABC_transporter-like_ATP-bd"/>
</dbReference>
<gene>
    <name evidence="5" type="ORF">C1H84_13705</name>
</gene>
<dbReference type="InterPro" id="IPR003593">
    <property type="entry name" value="AAA+_ATPase"/>
</dbReference>
<evidence type="ECO:0000256" key="2">
    <source>
        <dbReference type="ARBA" id="ARBA00022741"/>
    </source>
</evidence>
<dbReference type="GO" id="GO:0016887">
    <property type="term" value="F:ATP hydrolysis activity"/>
    <property type="evidence" value="ECO:0007669"/>
    <property type="project" value="InterPro"/>
</dbReference>
<reference evidence="5 6" key="1">
    <citation type="submission" date="2018-01" db="EMBL/GenBank/DDBJ databases">
        <title>Glutamicibacter soli strain NHPC-3 Whole genome sequence and assembly.</title>
        <authorList>
            <person name="Choudhury P."/>
            <person name="Gupta D."/>
            <person name="Sengupta K."/>
            <person name="Jawed A."/>
            <person name="Sultana N."/>
            <person name="Saha P."/>
        </authorList>
    </citation>
    <scope>NUCLEOTIDE SEQUENCE [LARGE SCALE GENOMIC DNA]</scope>
    <source>
        <strain evidence="5 6">NHPC-3</strain>
    </source>
</reference>
<keyword evidence="3" id="KW-0067">ATP-binding</keyword>
<keyword evidence="2" id="KW-0547">Nucleotide-binding</keyword>
<dbReference type="SMART" id="SM00382">
    <property type="entry name" value="AAA"/>
    <property type="match status" value="1"/>
</dbReference>
<dbReference type="PANTHER" id="PTHR42781">
    <property type="entry name" value="SPERMIDINE/PUTRESCINE IMPORT ATP-BINDING PROTEIN POTA"/>
    <property type="match status" value="1"/>
</dbReference>
<dbReference type="RefSeq" id="WP_113607679.1">
    <property type="nucleotide sequence ID" value="NZ_POAF01000006.1"/>
</dbReference>
<evidence type="ECO:0000259" key="4">
    <source>
        <dbReference type="PROSITE" id="PS50893"/>
    </source>
</evidence>
<sequence length="252" mass="26248">MTLTARLEIPRTGFTVRAEFTVESGQVLALMGPSGAGKSTIVHALAGIQKLGAGRIELDGAVLADARTHVPPHRRQIGLLGQDPHLFPHLDAAKNIAFGARAGGMDKAAAAREAARWLTRLGLGEIAGQRPAALSGGQRQRIALARALAAEPRVLLIDEPFASLDVEAAVDMRLLVREQLQRTGISAVIVSHAAADAQALADQLLVLERGAATHHGPVAQVFAAPATRFMRAVVATLPAGAPAQLKEAIDGA</sequence>
<name>A0A365YBV4_9MICC</name>
<evidence type="ECO:0000256" key="1">
    <source>
        <dbReference type="ARBA" id="ARBA00022448"/>
    </source>
</evidence>
<dbReference type="InterPro" id="IPR050093">
    <property type="entry name" value="ABC_SmlMolc_Importer"/>
</dbReference>
<dbReference type="PROSITE" id="PS50893">
    <property type="entry name" value="ABC_TRANSPORTER_2"/>
    <property type="match status" value="1"/>
</dbReference>
<protein>
    <recommendedName>
        <fullName evidence="4">ABC transporter domain-containing protein</fullName>
    </recommendedName>
</protein>
<dbReference type="Proteomes" id="UP000252167">
    <property type="component" value="Unassembled WGS sequence"/>
</dbReference>
<feature type="domain" description="ABC transporter" evidence="4">
    <location>
        <begin position="5"/>
        <end position="234"/>
    </location>
</feature>
<accession>A0A365YBV4</accession>
<dbReference type="InterPro" id="IPR027417">
    <property type="entry name" value="P-loop_NTPase"/>
</dbReference>
<proteinExistence type="predicted"/>
<dbReference type="PROSITE" id="PS00211">
    <property type="entry name" value="ABC_TRANSPORTER_1"/>
    <property type="match status" value="1"/>
</dbReference>
<dbReference type="Pfam" id="PF00005">
    <property type="entry name" value="ABC_tran"/>
    <property type="match status" value="1"/>
</dbReference>
<evidence type="ECO:0000313" key="5">
    <source>
        <dbReference type="EMBL" id="RBM00171.1"/>
    </source>
</evidence>
<dbReference type="EMBL" id="POAF01000006">
    <property type="protein sequence ID" value="RBM00171.1"/>
    <property type="molecule type" value="Genomic_DNA"/>
</dbReference>
<organism evidence="5 6">
    <name type="scientific">Glutamicibacter soli</name>
    <dbReference type="NCBI Taxonomy" id="453836"/>
    <lineage>
        <taxon>Bacteria</taxon>
        <taxon>Bacillati</taxon>
        <taxon>Actinomycetota</taxon>
        <taxon>Actinomycetes</taxon>
        <taxon>Micrococcales</taxon>
        <taxon>Micrococcaceae</taxon>
        <taxon>Glutamicibacter</taxon>
    </lineage>
</organism>
<comment type="caution">
    <text evidence="5">The sequence shown here is derived from an EMBL/GenBank/DDBJ whole genome shotgun (WGS) entry which is preliminary data.</text>
</comment>
<dbReference type="GO" id="GO:0005524">
    <property type="term" value="F:ATP binding"/>
    <property type="evidence" value="ECO:0007669"/>
    <property type="project" value="UniProtKB-KW"/>
</dbReference>
<dbReference type="Gene3D" id="3.40.50.300">
    <property type="entry name" value="P-loop containing nucleotide triphosphate hydrolases"/>
    <property type="match status" value="1"/>
</dbReference>
<dbReference type="SUPFAM" id="SSF52540">
    <property type="entry name" value="P-loop containing nucleoside triphosphate hydrolases"/>
    <property type="match status" value="1"/>
</dbReference>
<dbReference type="PANTHER" id="PTHR42781:SF4">
    <property type="entry name" value="SPERMIDINE_PUTRESCINE IMPORT ATP-BINDING PROTEIN POTA"/>
    <property type="match status" value="1"/>
</dbReference>
<keyword evidence="1" id="KW-0813">Transport</keyword>